<dbReference type="GO" id="GO:0050135">
    <property type="term" value="F:NADP+ nucleosidase activity"/>
    <property type="evidence" value="ECO:0007669"/>
    <property type="project" value="InterPro"/>
</dbReference>
<gene>
    <name evidence="2" type="ORF">C9I88_02850</name>
</gene>
<name>A0A2T3MQ17_9GAMM</name>
<dbReference type="GO" id="GO:0003677">
    <property type="term" value="F:DNA binding"/>
    <property type="evidence" value="ECO:0007669"/>
    <property type="project" value="UniProtKB-KW"/>
</dbReference>
<dbReference type="EMBL" id="PYLW01000002">
    <property type="protein sequence ID" value="PSV99135.1"/>
    <property type="molecule type" value="Genomic_DNA"/>
</dbReference>
<feature type="domain" description="CD-NTase-associated protein 12/Pycsar effector protein TIR" evidence="1">
    <location>
        <begin position="5"/>
        <end position="123"/>
    </location>
</feature>
<accession>A0A2T3MQ17</accession>
<evidence type="ECO:0000313" key="3">
    <source>
        <dbReference type="Proteomes" id="UP000241954"/>
    </source>
</evidence>
<dbReference type="Pfam" id="PF10137">
    <property type="entry name" value="CAP12-PCTIR_TIR"/>
    <property type="match status" value="1"/>
</dbReference>
<dbReference type="AlphaFoldDB" id="A0A2T3MQ17"/>
<protein>
    <submittedName>
        <fullName evidence="2">DNA-binding protein</fullName>
    </submittedName>
</protein>
<dbReference type="InterPro" id="IPR019302">
    <property type="entry name" value="CAP12/PCTIR_TIR_dom"/>
</dbReference>
<sequence length="269" mass="30062">MTEPRIFIGSSAESLRIVNACIEILDHSSEVVPWTSIFESGEATLESLVSTSKSVDFALFVLSPDDVTDIRGVKKLTVRDNVVFELGLFIGAIGRKRCFMLMPRDMDVDFPTDLHGINKLSFKANRFDNKLDLAVSAPCSNIIRRMEDLGSYVITTDSNINNLPPAQQVNTQHADYSVDDEQFCLMLELLETNIESRGLAGWDLRSRLLMSDTKFHIAAAKLLRSSLIEMSTDSDYNGNEWPCYGLTPSGIDYVLINDNRVEQLSTIPL</sequence>
<evidence type="ECO:0000313" key="2">
    <source>
        <dbReference type="EMBL" id="PSV99135.1"/>
    </source>
</evidence>
<proteinExistence type="predicted"/>
<evidence type="ECO:0000259" key="1">
    <source>
        <dbReference type="Pfam" id="PF10137"/>
    </source>
</evidence>
<organism evidence="2 3">
    <name type="scientific">Photobacterium iliopiscarium</name>
    <dbReference type="NCBI Taxonomy" id="56192"/>
    <lineage>
        <taxon>Bacteria</taxon>
        <taxon>Pseudomonadati</taxon>
        <taxon>Pseudomonadota</taxon>
        <taxon>Gammaproteobacteria</taxon>
        <taxon>Vibrionales</taxon>
        <taxon>Vibrionaceae</taxon>
        <taxon>Photobacterium</taxon>
    </lineage>
</organism>
<reference evidence="2 3" key="1">
    <citation type="submission" date="2018-01" db="EMBL/GenBank/DDBJ databases">
        <title>Whole genome sequencing of Histamine producing bacteria.</title>
        <authorList>
            <person name="Butler K."/>
        </authorList>
    </citation>
    <scope>NUCLEOTIDE SEQUENCE [LARGE SCALE GENOMIC DNA]</scope>
    <source>
        <strain evidence="2 3">NCIMB 13481</strain>
    </source>
</reference>
<dbReference type="Proteomes" id="UP000241954">
    <property type="component" value="Unassembled WGS sequence"/>
</dbReference>
<dbReference type="RefSeq" id="WP_107236688.1">
    <property type="nucleotide sequence ID" value="NZ_PYLW01000002.1"/>
</dbReference>
<keyword evidence="2" id="KW-0238">DNA-binding</keyword>
<comment type="caution">
    <text evidence="2">The sequence shown here is derived from an EMBL/GenBank/DDBJ whole genome shotgun (WGS) entry which is preliminary data.</text>
</comment>